<dbReference type="EMBL" id="JARJLG010000023">
    <property type="protein sequence ID" value="KAJ7770927.1"/>
    <property type="molecule type" value="Genomic_DNA"/>
</dbReference>
<feature type="region of interest" description="Disordered" evidence="1">
    <location>
        <begin position="312"/>
        <end position="346"/>
    </location>
</feature>
<proteinExistence type="predicted"/>
<dbReference type="Proteomes" id="UP001215280">
    <property type="component" value="Unassembled WGS sequence"/>
</dbReference>
<dbReference type="AlphaFoldDB" id="A0AAD7JSH0"/>
<evidence type="ECO:0000313" key="3">
    <source>
        <dbReference type="Proteomes" id="UP001215280"/>
    </source>
</evidence>
<evidence type="ECO:0000313" key="2">
    <source>
        <dbReference type="EMBL" id="KAJ7770927.1"/>
    </source>
</evidence>
<feature type="compositionally biased region" description="Basic and acidic residues" evidence="1">
    <location>
        <begin position="337"/>
        <end position="346"/>
    </location>
</feature>
<sequence>MWGSFFERWLRTVRKRLYKRIYSCSWALDDLLCLVPNRFTMSFTSRHLVAPKFSAGTETCKRLKLNWHHYVSELLKHSLLLSSMSGHHGDDWPLRVTKYWDEGDQDVIYSTKPREEPIQLREILGYYAWIFNAYEEEGGREVEAGSHGGLELKLDKMKAKQPAKGKGDKKGKNKVDPVVDVDPAHVIGSFDTCDIGSAFAGLQGYSYRDCCWIFFKANIVEEDAEDKNSGDNFDFSHSRFIITVVDVLDDNGHPFIEFTHSPGIHEQDVTYVGKKQKTNNPRKKLEGLTDGERQRLGIFVEDTEIRRAALKGKPKFIHRPPFEHLDEGGPAGANRSETSEEERPEK</sequence>
<name>A0AAD7JSH0_9AGAR</name>
<reference evidence="2" key="1">
    <citation type="submission" date="2023-03" db="EMBL/GenBank/DDBJ databases">
        <title>Massive genome expansion in bonnet fungi (Mycena s.s.) driven by repeated elements and novel gene families across ecological guilds.</title>
        <authorList>
            <consortium name="Lawrence Berkeley National Laboratory"/>
            <person name="Harder C.B."/>
            <person name="Miyauchi S."/>
            <person name="Viragh M."/>
            <person name="Kuo A."/>
            <person name="Thoen E."/>
            <person name="Andreopoulos B."/>
            <person name="Lu D."/>
            <person name="Skrede I."/>
            <person name="Drula E."/>
            <person name="Henrissat B."/>
            <person name="Morin E."/>
            <person name="Kohler A."/>
            <person name="Barry K."/>
            <person name="LaButti K."/>
            <person name="Morin E."/>
            <person name="Salamov A."/>
            <person name="Lipzen A."/>
            <person name="Mereny Z."/>
            <person name="Hegedus B."/>
            <person name="Baldrian P."/>
            <person name="Stursova M."/>
            <person name="Weitz H."/>
            <person name="Taylor A."/>
            <person name="Grigoriev I.V."/>
            <person name="Nagy L.G."/>
            <person name="Martin F."/>
            <person name="Kauserud H."/>
        </authorList>
    </citation>
    <scope>NUCLEOTIDE SEQUENCE</scope>
    <source>
        <strain evidence="2">CBHHK188m</strain>
    </source>
</reference>
<organism evidence="2 3">
    <name type="scientific">Mycena maculata</name>
    <dbReference type="NCBI Taxonomy" id="230809"/>
    <lineage>
        <taxon>Eukaryota</taxon>
        <taxon>Fungi</taxon>
        <taxon>Dikarya</taxon>
        <taxon>Basidiomycota</taxon>
        <taxon>Agaricomycotina</taxon>
        <taxon>Agaricomycetes</taxon>
        <taxon>Agaricomycetidae</taxon>
        <taxon>Agaricales</taxon>
        <taxon>Marasmiineae</taxon>
        <taxon>Mycenaceae</taxon>
        <taxon>Mycena</taxon>
    </lineage>
</organism>
<protein>
    <submittedName>
        <fullName evidence="2">Uncharacterized protein</fullName>
    </submittedName>
</protein>
<gene>
    <name evidence="2" type="ORF">DFH07DRAFT_938084</name>
</gene>
<comment type="caution">
    <text evidence="2">The sequence shown here is derived from an EMBL/GenBank/DDBJ whole genome shotgun (WGS) entry which is preliminary data.</text>
</comment>
<keyword evidence="3" id="KW-1185">Reference proteome</keyword>
<accession>A0AAD7JSH0</accession>
<evidence type="ECO:0000256" key="1">
    <source>
        <dbReference type="SAM" id="MobiDB-lite"/>
    </source>
</evidence>